<name>N1V6Z9_9MICC</name>
<accession>N1V6Z9</accession>
<gene>
    <name evidence="5" type="ORF">D477_002476</name>
</gene>
<evidence type="ECO:0000313" key="6">
    <source>
        <dbReference type="Proteomes" id="UP000010729"/>
    </source>
</evidence>
<keyword evidence="6" id="KW-1185">Reference proteome</keyword>
<dbReference type="PROSITE" id="PS01124">
    <property type="entry name" value="HTH_ARAC_FAMILY_2"/>
    <property type="match status" value="1"/>
</dbReference>
<keyword evidence="2" id="KW-0238">DNA-binding</keyword>
<dbReference type="EMBL" id="ANPE02000062">
    <property type="protein sequence ID" value="EMY35769.1"/>
    <property type="molecule type" value="Genomic_DNA"/>
</dbReference>
<dbReference type="GO" id="GO:0003700">
    <property type="term" value="F:DNA-binding transcription factor activity"/>
    <property type="evidence" value="ECO:0007669"/>
    <property type="project" value="InterPro"/>
</dbReference>
<protein>
    <submittedName>
        <fullName evidence="5">AraC family transcriptional regulator</fullName>
    </submittedName>
</protein>
<dbReference type="PANTHER" id="PTHR46796">
    <property type="entry name" value="HTH-TYPE TRANSCRIPTIONAL ACTIVATOR RHAS-RELATED"/>
    <property type="match status" value="1"/>
</dbReference>
<keyword evidence="1" id="KW-0805">Transcription regulation</keyword>
<evidence type="ECO:0000259" key="4">
    <source>
        <dbReference type="PROSITE" id="PS01124"/>
    </source>
</evidence>
<dbReference type="InterPro" id="IPR018062">
    <property type="entry name" value="HTH_AraC-typ_CS"/>
</dbReference>
<comment type="caution">
    <text evidence="5">The sequence shown here is derived from an EMBL/GenBank/DDBJ whole genome shotgun (WGS) entry which is preliminary data.</text>
</comment>
<evidence type="ECO:0000256" key="3">
    <source>
        <dbReference type="ARBA" id="ARBA00023163"/>
    </source>
</evidence>
<dbReference type="GO" id="GO:0043565">
    <property type="term" value="F:sequence-specific DNA binding"/>
    <property type="evidence" value="ECO:0007669"/>
    <property type="project" value="InterPro"/>
</dbReference>
<dbReference type="PROSITE" id="PS00041">
    <property type="entry name" value="HTH_ARAC_FAMILY_1"/>
    <property type="match status" value="1"/>
</dbReference>
<proteinExistence type="predicted"/>
<dbReference type="InterPro" id="IPR009057">
    <property type="entry name" value="Homeodomain-like_sf"/>
</dbReference>
<dbReference type="Gene3D" id="1.10.10.60">
    <property type="entry name" value="Homeodomain-like"/>
    <property type="match status" value="1"/>
</dbReference>
<organism evidence="5 6">
    <name type="scientific">Arthrobacter crystallopoietes BAB-32</name>
    <dbReference type="NCBI Taxonomy" id="1246476"/>
    <lineage>
        <taxon>Bacteria</taxon>
        <taxon>Bacillati</taxon>
        <taxon>Actinomycetota</taxon>
        <taxon>Actinomycetes</taxon>
        <taxon>Micrococcales</taxon>
        <taxon>Micrococcaceae</taxon>
        <taxon>Crystallibacter</taxon>
    </lineage>
</organism>
<dbReference type="SUPFAM" id="SSF46689">
    <property type="entry name" value="Homeodomain-like"/>
    <property type="match status" value="1"/>
</dbReference>
<reference evidence="5 6" key="1">
    <citation type="journal article" date="2013" name="Genome Announc.">
        <title>Draft Genome Sequence of Arthrobacter crystallopoietes Strain BAB-32, Revealing Genes for Bioremediation.</title>
        <authorList>
            <person name="Joshi M.N."/>
            <person name="Pandit A.S."/>
            <person name="Sharma A."/>
            <person name="Pandya R.V."/>
            <person name="Desai S.M."/>
            <person name="Saxena A.K."/>
            <person name="Bagatharia S.B."/>
        </authorList>
    </citation>
    <scope>NUCLEOTIDE SEQUENCE [LARGE SCALE GENOMIC DNA]</scope>
    <source>
        <strain evidence="5 6">BAB-32</strain>
    </source>
</reference>
<dbReference type="RefSeq" id="WP_005266931.1">
    <property type="nucleotide sequence ID" value="NZ_ANPE02000062.1"/>
</dbReference>
<dbReference type="OrthoDB" id="9799345at2"/>
<dbReference type="Proteomes" id="UP000010729">
    <property type="component" value="Unassembled WGS sequence"/>
</dbReference>
<dbReference type="Pfam" id="PF14525">
    <property type="entry name" value="AraC_binding_2"/>
    <property type="match status" value="1"/>
</dbReference>
<dbReference type="InterPro" id="IPR050204">
    <property type="entry name" value="AraC_XylS_family_regulators"/>
</dbReference>
<feature type="domain" description="HTH araC/xylS-type" evidence="4">
    <location>
        <begin position="215"/>
        <end position="316"/>
    </location>
</feature>
<evidence type="ECO:0000256" key="1">
    <source>
        <dbReference type="ARBA" id="ARBA00023015"/>
    </source>
</evidence>
<dbReference type="SMART" id="SM00342">
    <property type="entry name" value="HTH_ARAC"/>
    <property type="match status" value="1"/>
</dbReference>
<evidence type="ECO:0000256" key="2">
    <source>
        <dbReference type="ARBA" id="ARBA00023125"/>
    </source>
</evidence>
<dbReference type="PANTHER" id="PTHR46796:SF6">
    <property type="entry name" value="ARAC SUBFAMILY"/>
    <property type="match status" value="1"/>
</dbReference>
<sequence length="329" mass="36350">MTLEQPRGAKSLRFSTDGIPSVNRVQLWEHHNAKALIALDIRTMDEQPLQAAEINLHFPSLKFASVKGSAQVVERNEAFIRRHPMNSVAVFFALEGEAFFYHQGGFETLRPGQAVIYDVDRPFMRGFSRGLREMVLTIPHEDYFEITGGRPLTKPIVFDFREEQPANRRAFALARLVSDALSRPGEAESTEATALELLSTILLGDRSGTGAGHLAAARCYIADHLGDIELSVAKVASVVGVSERHLARLFNEAGTSPRAYILELRLQLARRLLTDQVEARSSVAAVASRCGFASQAYFARAYRARYAITPSMERKAALAVESAEGLILH</sequence>
<dbReference type="Pfam" id="PF12833">
    <property type="entry name" value="HTH_18"/>
    <property type="match status" value="1"/>
</dbReference>
<dbReference type="AlphaFoldDB" id="N1V6Z9"/>
<dbReference type="InterPro" id="IPR018060">
    <property type="entry name" value="HTH_AraC"/>
</dbReference>
<evidence type="ECO:0000313" key="5">
    <source>
        <dbReference type="EMBL" id="EMY35769.1"/>
    </source>
</evidence>
<keyword evidence="3" id="KW-0804">Transcription</keyword>
<dbReference type="InterPro" id="IPR035418">
    <property type="entry name" value="AraC-bd_2"/>
</dbReference>